<evidence type="ECO:0000256" key="2">
    <source>
        <dbReference type="ARBA" id="ARBA00016956"/>
    </source>
</evidence>
<keyword evidence="3 6" id="KW-0251">Elongation factor</keyword>
<dbReference type="EMBL" id="CP002017">
    <property type="protein sequence ID" value="ADG06238.1"/>
    <property type="molecule type" value="Genomic_DNA"/>
</dbReference>
<evidence type="ECO:0000256" key="5">
    <source>
        <dbReference type="ARBA" id="ARBA00025453"/>
    </source>
</evidence>
<dbReference type="Proteomes" id="UP000002368">
    <property type="component" value="Chromosome"/>
</dbReference>
<evidence type="ECO:0000256" key="1">
    <source>
        <dbReference type="ARBA" id="ARBA00005532"/>
    </source>
</evidence>
<proteinExistence type="inferred from homology"/>
<evidence type="ECO:0000313" key="11">
    <source>
        <dbReference type="Proteomes" id="UP000002368"/>
    </source>
</evidence>
<keyword evidence="11" id="KW-1185">Reference proteome</keyword>
<dbReference type="PROSITE" id="PS01127">
    <property type="entry name" value="EF_TS_2"/>
    <property type="match status" value="1"/>
</dbReference>
<dbReference type="STRING" id="562970.Btus_1526"/>
<dbReference type="eggNOG" id="COG0264">
    <property type="taxonomic scope" value="Bacteria"/>
</dbReference>
<dbReference type="PANTHER" id="PTHR11741:SF0">
    <property type="entry name" value="ELONGATION FACTOR TS, MITOCHONDRIAL"/>
    <property type="match status" value="1"/>
</dbReference>
<evidence type="ECO:0000256" key="6">
    <source>
        <dbReference type="HAMAP-Rule" id="MF_00050"/>
    </source>
</evidence>
<dbReference type="AlphaFoldDB" id="D5WPH9"/>
<dbReference type="Gene3D" id="1.10.286.20">
    <property type="match status" value="1"/>
</dbReference>
<gene>
    <name evidence="6" type="primary">tsf</name>
    <name evidence="10" type="ordered locus">Btus_1526</name>
</gene>
<sequence>MAITAAQVKELRDRTGAGMMDCKRALTDAEGDMDKAIQLLRERGLAAAAKKAGRVATEGLVEAYIHGGGRIGVLVEVNCETDFVANTDEFRGLVKDIAMQVAAARPEYVRRDEVPAEVIEKEKSIYRAQAEAEGKSAAIVERMVEGRLEKFFKEACLLEQPFIKNPDITVEQLVKEKISKIGENISVRRFARFELGEGLEKKEENFAEEVMAQVKR</sequence>
<dbReference type="GO" id="GO:0005737">
    <property type="term" value="C:cytoplasm"/>
    <property type="evidence" value="ECO:0007669"/>
    <property type="project" value="UniProtKB-SubCell"/>
</dbReference>
<evidence type="ECO:0000256" key="7">
    <source>
        <dbReference type="RuleBase" id="RU000642"/>
    </source>
</evidence>
<evidence type="ECO:0000256" key="8">
    <source>
        <dbReference type="RuleBase" id="RU000643"/>
    </source>
</evidence>
<comment type="function">
    <text evidence="5 6 7">Associates with the EF-Tu.GDP complex and induces the exchange of GDP to GTP. It remains bound to the aminoacyl-tRNA.EF-Tu.GTP complex up to the GTP hydrolysis stage on the ribosome.</text>
</comment>
<dbReference type="Pfam" id="PF00889">
    <property type="entry name" value="EF_TS"/>
    <property type="match status" value="1"/>
</dbReference>
<dbReference type="GO" id="GO:0003746">
    <property type="term" value="F:translation elongation factor activity"/>
    <property type="evidence" value="ECO:0007669"/>
    <property type="project" value="UniProtKB-UniRule"/>
</dbReference>
<dbReference type="HOGENOM" id="CLU_047155_1_1_9"/>
<dbReference type="PANTHER" id="PTHR11741">
    <property type="entry name" value="ELONGATION FACTOR TS"/>
    <property type="match status" value="1"/>
</dbReference>
<dbReference type="CDD" id="cd14275">
    <property type="entry name" value="UBA_EF-Ts"/>
    <property type="match status" value="1"/>
</dbReference>
<organism evidence="10 11">
    <name type="scientific">Kyrpidia tusciae (strain DSM 2912 / NBRC 15312 / T2)</name>
    <name type="common">Bacillus tusciae</name>
    <dbReference type="NCBI Taxonomy" id="562970"/>
    <lineage>
        <taxon>Bacteria</taxon>
        <taxon>Bacillati</taxon>
        <taxon>Bacillota</taxon>
        <taxon>Bacilli</taxon>
        <taxon>Bacillales</taxon>
        <taxon>Alicyclobacillaceae</taxon>
        <taxon>Kyrpidia</taxon>
    </lineage>
</organism>
<dbReference type="FunFam" id="1.10.8.10:FF:000001">
    <property type="entry name" value="Elongation factor Ts"/>
    <property type="match status" value="1"/>
</dbReference>
<dbReference type="InterPro" id="IPR001816">
    <property type="entry name" value="Transl_elong_EFTs/EF1B"/>
</dbReference>
<evidence type="ECO:0000256" key="4">
    <source>
        <dbReference type="ARBA" id="ARBA00022917"/>
    </source>
</evidence>
<evidence type="ECO:0000313" key="10">
    <source>
        <dbReference type="EMBL" id="ADG06238.1"/>
    </source>
</evidence>
<dbReference type="InterPro" id="IPR009060">
    <property type="entry name" value="UBA-like_sf"/>
</dbReference>
<comment type="similarity">
    <text evidence="1 6 7">Belongs to the EF-Ts family.</text>
</comment>
<dbReference type="SUPFAM" id="SSF54713">
    <property type="entry name" value="Elongation factor Ts (EF-Ts), dimerisation domain"/>
    <property type="match status" value="1"/>
</dbReference>
<dbReference type="SUPFAM" id="SSF46934">
    <property type="entry name" value="UBA-like"/>
    <property type="match status" value="1"/>
</dbReference>
<evidence type="ECO:0000256" key="3">
    <source>
        <dbReference type="ARBA" id="ARBA00022768"/>
    </source>
</evidence>
<dbReference type="RefSeq" id="WP_013075527.1">
    <property type="nucleotide sequence ID" value="NC_014098.1"/>
</dbReference>
<dbReference type="FunFam" id="1.10.286.20:FF:000001">
    <property type="entry name" value="Elongation factor Ts"/>
    <property type="match status" value="1"/>
</dbReference>
<keyword evidence="4 6" id="KW-0648">Protein biosynthesis</keyword>
<dbReference type="PROSITE" id="PS01126">
    <property type="entry name" value="EF_TS_1"/>
    <property type="match status" value="1"/>
</dbReference>
<dbReference type="HAMAP" id="MF_00050">
    <property type="entry name" value="EF_Ts"/>
    <property type="match status" value="1"/>
</dbReference>
<dbReference type="InterPro" id="IPR018101">
    <property type="entry name" value="Transl_elong_Ts_CS"/>
</dbReference>
<reference evidence="10 11" key="1">
    <citation type="journal article" date="2011" name="Stand. Genomic Sci.">
        <title>Complete genome sequence of the thermophilic, hydrogen-oxidizing Bacillus tusciae type strain (T2) and reclassification in the new genus, Kyrpidia gen. nov. as Kyrpidia tusciae comb. nov. and emendation of the family Alicyclobacillaceae da Costa and Rainey, 2010.</title>
        <authorList>
            <person name="Klenk H.P."/>
            <person name="Lapidus A."/>
            <person name="Chertkov O."/>
            <person name="Copeland A."/>
            <person name="Del Rio T.G."/>
            <person name="Nolan M."/>
            <person name="Lucas S."/>
            <person name="Chen F."/>
            <person name="Tice H."/>
            <person name="Cheng J.F."/>
            <person name="Han C."/>
            <person name="Bruce D."/>
            <person name="Goodwin L."/>
            <person name="Pitluck S."/>
            <person name="Pati A."/>
            <person name="Ivanova N."/>
            <person name="Mavromatis K."/>
            <person name="Daum C."/>
            <person name="Chen A."/>
            <person name="Palaniappan K."/>
            <person name="Chang Y.J."/>
            <person name="Land M."/>
            <person name="Hauser L."/>
            <person name="Jeffries C.D."/>
            <person name="Detter J.C."/>
            <person name="Rohde M."/>
            <person name="Abt B."/>
            <person name="Pukall R."/>
            <person name="Goker M."/>
            <person name="Bristow J."/>
            <person name="Markowitz V."/>
            <person name="Hugenholtz P."/>
            <person name="Eisen J.A."/>
        </authorList>
    </citation>
    <scope>NUCLEOTIDE SEQUENCE [LARGE SCALE GENOMIC DNA]</scope>
    <source>
        <strain evidence="10 11">DSM 2912</strain>
    </source>
</reference>
<dbReference type="Gene3D" id="1.10.8.10">
    <property type="entry name" value="DNA helicase RuvA subunit, C-terminal domain"/>
    <property type="match status" value="1"/>
</dbReference>
<feature type="region of interest" description="Involved in Mg(2+) ion dislocation from EF-Tu" evidence="6">
    <location>
        <begin position="81"/>
        <end position="84"/>
    </location>
</feature>
<dbReference type="KEGG" id="bts:Btus_1526"/>
<feature type="domain" description="Translation elongation factor EFTs/EF1B dimerisation" evidence="9">
    <location>
        <begin position="52"/>
        <end position="197"/>
    </location>
</feature>
<evidence type="ECO:0000259" key="9">
    <source>
        <dbReference type="Pfam" id="PF00889"/>
    </source>
</evidence>
<name>D5WPH9_KYRT2</name>
<keyword evidence="6" id="KW-0963">Cytoplasm</keyword>
<dbReference type="InterPro" id="IPR036402">
    <property type="entry name" value="EF-Ts_dimer_sf"/>
</dbReference>
<dbReference type="Gene3D" id="3.30.479.20">
    <property type="entry name" value="Elongation factor Ts, dimerisation domain"/>
    <property type="match status" value="1"/>
</dbReference>
<comment type="subcellular location">
    <subcellularLocation>
        <location evidence="6 8">Cytoplasm</location>
    </subcellularLocation>
</comment>
<dbReference type="NCBIfam" id="TIGR00116">
    <property type="entry name" value="tsf"/>
    <property type="match status" value="2"/>
</dbReference>
<accession>D5WPH9</accession>
<dbReference type="InterPro" id="IPR014039">
    <property type="entry name" value="Transl_elong_EFTs/EF1B_dimer"/>
</dbReference>
<protein>
    <recommendedName>
        <fullName evidence="2 6">Elongation factor Ts</fullName>
        <shortName evidence="6">EF-Ts</shortName>
    </recommendedName>
</protein>